<sequence length="136" mass="15671">MNSKVEILHGRPKALLAPRVGRRCFGRGPLRCSRPLVSPLNAGWKCCRALQMLRVFVSQHFVMIKCNEWQFEFSCQVCFWTRTASASTASLTNSPFSEKDDSKFLSKQLRNQDKLGQLSENIETRLSRGFTFHQRM</sequence>
<organism evidence="1 2">
    <name type="scientific">Hexamita inflata</name>
    <dbReference type="NCBI Taxonomy" id="28002"/>
    <lineage>
        <taxon>Eukaryota</taxon>
        <taxon>Metamonada</taxon>
        <taxon>Diplomonadida</taxon>
        <taxon>Hexamitidae</taxon>
        <taxon>Hexamitinae</taxon>
        <taxon>Hexamita</taxon>
    </lineage>
</organism>
<comment type="caution">
    <text evidence="1">The sequence shown here is derived from an EMBL/GenBank/DDBJ whole genome shotgun (WGS) entry which is preliminary data.</text>
</comment>
<name>A0ABP1HZC3_9EUKA</name>
<accession>A0ABP1HZC3</accession>
<gene>
    <name evidence="1" type="ORF">HINF_LOCUS19551</name>
</gene>
<dbReference type="EMBL" id="CAXDID020000051">
    <property type="protein sequence ID" value="CAL6005625.1"/>
    <property type="molecule type" value="Genomic_DNA"/>
</dbReference>
<dbReference type="Proteomes" id="UP001642409">
    <property type="component" value="Unassembled WGS sequence"/>
</dbReference>
<proteinExistence type="predicted"/>
<protein>
    <submittedName>
        <fullName evidence="1">Hypothetical_protein</fullName>
    </submittedName>
</protein>
<evidence type="ECO:0000313" key="2">
    <source>
        <dbReference type="Proteomes" id="UP001642409"/>
    </source>
</evidence>
<evidence type="ECO:0000313" key="1">
    <source>
        <dbReference type="EMBL" id="CAL6005625.1"/>
    </source>
</evidence>
<reference evidence="1 2" key="1">
    <citation type="submission" date="2024-07" db="EMBL/GenBank/DDBJ databases">
        <authorList>
            <person name="Akdeniz Z."/>
        </authorList>
    </citation>
    <scope>NUCLEOTIDE SEQUENCE [LARGE SCALE GENOMIC DNA]</scope>
</reference>
<keyword evidence="2" id="KW-1185">Reference proteome</keyword>